<dbReference type="Gramene" id="RZC84021">
    <property type="protein sequence ID" value="RZC84021"/>
    <property type="gene ID" value="C5167_046808"/>
</dbReference>
<evidence type="ECO:0000313" key="3">
    <source>
        <dbReference type="Proteomes" id="UP000316621"/>
    </source>
</evidence>
<dbReference type="EMBL" id="CM010725">
    <property type="protein sequence ID" value="RZC84021.1"/>
    <property type="molecule type" value="Genomic_DNA"/>
</dbReference>
<feature type="domain" description="Multiprotein bridging factor 1 N-terminal" evidence="1">
    <location>
        <begin position="59"/>
        <end position="94"/>
    </location>
</feature>
<dbReference type="AlphaFoldDB" id="A0A4Y7LIE3"/>
<accession>A0A4Y7LIE3</accession>
<name>A0A4Y7LIE3_PAPSO</name>
<reference evidence="2 3" key="1">
    <citation type="journal article" date="2018" name="Science">
        <title>The opium poppy genome and morphinan production.</title>
        <authorList>
            <person name="Guo L."/>
            <person name="Winzer T."/>
            <person name="Yang X."/>
            <person name="Li Y."/>
            <person name="Ning Z."/>
            <person name="He Z."/>
            <person name="Teodor R."/>
            <person name="Lu Y."/>
            <person name="Bowser T.A."/>
            <person name="Graham I.A."/>
            <person name="Ye K."/>
        </authorList>
    </citation>
    <scope>NUCLEOTIDE SEQUENCE [LARGE SCALE GENOMIC DNA]</scope>
    <source>
        <strain evidence="3">cv. HN1</strain>
        <tissue evidence="2">Leaves</tissue>
    </source>
</reference>
<protein>
    <recommendedName>
        <fullName evidence="1">Multiprotein bridging factor 1 N-terminal domain-containing protein</fullName>
    </recommendedName>
</protein>
<proteinExistence type="predicted"/>
<gene>
    <name evidence="2" type="ORF">C5167_046808</name>
</gene>
<sequence length="96" mass="10429">MAIPESIRSQRGRWVDLKLPLDVPLLVKPPIRGGECNLSRLGSSSTTKFKTNTIRSYFIRTGVSVSTVKKSNAGSNKKSSSAVPVLEVRKLDEAGD</sequence>
<keyword evidence="3" id="KW-1185">Reference proteome</keyword>
<organism evidence="2 3">
    <name type="scientific">Papaver somniferum</name>
    <name type="common">Opium poppy</name>
    <dbReference type="NCBI Taxonomy" id="3469"/>
    <lineage>
        <taxon>Eukaryota</taxon>
        <taxon>Viridiplantae</taxon>
        <taxon>Streptophyta</taxon>
        <taxon>Embryophyta</taxon>
        <taxon>Tracheophyta</taxon>
        <taxon>Spermatophyta</taxon>
        <taxon>Magnoliopsida</taxon>
        <taxon>Ranunculales</taxon>
        <taxon>Papaveraceae</taxon>
        <taxon>Papaveroideae</taxon>
        <taxon>Papaver</taxon>
    </lineage>
</organism>
<dbReference type="Pfam" id="PF08523">
    <property type="entry name" value="MBF1"/>
    <property type="match status" value="1"/>
</dbReference>
<dbReference type="InterPro" id="IPR013729">
    <property type="entry name" value="MBF1_N"/>
</dbReference>
<evidence type="ECO:0000313" key="2">
    <source>
        <dbReference type="EMBL" id="RZC84021.1"/>
    </source>
</evidence>
<dbReference type="Proteomes" id="UP000316621">
    <property type="component" value="Chromosome 11"/>
</dbReference>
<evidence type="ECO:0000259" key="1">
    <source>
        <dbReference type="Pfam" id="PF08523"/>
    </source>
</evidence>